<dbReference type="RefSeq" id="XP_006821118.1">
    <property type="nucleotide sequence ID" value="XM_006821055.1"/>
</dbReference>
<keyword evidence="2" id="KW-1185">Reference proteome</keyword>
<keyword evidence="1" id="KW-0812">Transmembrane</keyword>
<feature type="transmembrane region" description="Helical" evidence="1">
    <location>
        <begin position="359"/>
        <end position="382"/>
    </location>
</feature>
<evidence type="ECO:0000256" key="1">
    <source>
        <dbReference type="SAM" id="Phobius"/>
    </source>
</evidence>
<organism evidence="2 3">
    <name type="scientific">Saccoglossus kowalevskii</name>
    <name type="common">Acorn worm</name>
    <dbReference type="NCBI Taxonomy" id="10224"/>
    <lineage>
        <taxon>Eukaryota</taxon>
        <taxon>Metazoa</taxon>
        <taxon>Hemichordata</taxon>
        <taxon>Enteropneusta</taxon>
        <taxon>Harrimaniidae</taxon>
        <taxon>Saccoglossus</taxon>
    </lineage>
</organism>
<gene>
    <name evidence="3" type="primary">LOC102805777</name>
</gene>
<dbReference type="PANTHER" id="PTHR34179">
    <property type="entry name" value="TUMOR PROTEIN P53-INDUCIBLE PROTEIN 13"/>
    <property type="match status" value="1"/>
</dbReference>
<keyword evidence="1" id="KW-0472">Membrane</keyword>
<dbReference type="Proteomes" id="UP000694865">
    <property type="component" value="Unplaced"/>
</dbReference>
<dbReference type="GeneID" id="102805777"/>
<reference evidence="3" key="1">
    <citation type="submission" date="2025-08" db="UniProtKB">
        <authorList>
            <consortium name="RefSeq"/>
        </authorList>
    </citation>
    <scope>IDENTIFICATION</scope>
    <source>
        <tissue evidence="3">Testes</tissue>
    </source>
</reference>
<evidence type="ECO:0000313" key="2">
    <source>
        <dbReference type="Proteomes" id="UP000694865"/>
    </source>
</evidence>
<sequence length="444" mass="49668">MGCRWRSLPFTLLSFFVIWNVFYSEIQGNPLRLKKYNRPLEQKDERLWSIFKSRKKRTIEVPDVISKKDDNYQYSLREFAANIQDYQSMQYKESSSQLKNDVQSLRRFIAQLTDDEENKKGKKFGVRTSQNEEESKILSVAKREVNNEEGLTDDANVAVSDEEENNAAKTTTEKGEIEIIEQNGETTTTKAKVTTKADIPAIKPATAVKLVTNPKVITVKPTTQAKITKLNIPPAKPTTAAKNFDVTKGAQDKLTAVPHIVTVKPSKQAKVITKPKIATKPPPPPTKLVTKEKVITATKTKLEQKSPTGAVKVVPSSETVEKQNESEIVSVDTVSSVDELCSGVQCMEISVPLGRNKDAVWALGSLTFLLLLLTGAVLYTGLWKKRHGKLKRWQKADKRDSLSVAALLRKKSSRSFNNGHYANCMDNNLTRIAEEDSTDEDDVI</sequence>
<accession>A0ABM0MM77</accession>
<dbReference type="PANTHER" id="PTHR34179:SF1">
    <property type="entry name" value="TUMOR PROTEIN P53-INDUCIBLE PROTEIN 13"/>
    <property type="match status" value="1"/>
</dbReference>
<keyword evidence="1" id="KW-1133">Transmembrane helix</keyword>
<name>A0ABM0MM77_SACKO</name>
<proteinExistence type="predicted"/>
<protein>
    <submittedName>
        <fullName evidence="3">Proteoglycan 4-like</fullName>
    </submittedName>
</protein>
<evidence type="ECO:0000313" key="3">
    <source>
        <dbReference type="RefSeq" id="XP_006821118.1"/>
    </source>
</evidence>